<sequence>MSRPTERNSEESVLMHMPKLPPELFDLIIDFLESSLADLKVCSLVARSWNARCQPYLFRLVHLDIWNLPPAILPIIKRSFISRLEGISKNRLTRFTKEFRIDATSSRVGNRVTPPLAYRILARIPPFINLHTLVINVPWNLRWGPSSRWPSENLGSAVSSLIMRNPDLKVLSLRNPIFASLDDLLATMGFYSLNLEQLMIWNVESLSDEVRKMTVDEIQEEMKAKLASRKPRQVPLTGLYIGYLHSRVQDEILMYPEFIDWHEIKDLNLFWDKYNSTSWPVLLHRCLHSNLSSLILTILYYTDPLIINVQPDQLNSLTFLRLSSESVDVLVSALQQLIPASPWLLKIEVILDWAVPGAKKIHKSRTNSPVARHLDPLLTNWVQSASYRQQYYYKRSVYADIYMQYRKLPLKELQKLFGVLLPSTSRQFQFHFGQCHGEFHWRRCNGHCP</sequence>
<name>A0A9P5PNB7_9AGAR</name>
<accession>A0A9P5PNB7</accession>
<dbReference type="Proteomes" id="UP000772434">
    <property type="component" value="Unassembled WGS sequence"/>
</dbReference>
<dbReference type="AlphaFoldDB" id="A0A9P5PNB7"/>
<evidence type="ECO:0000313" key="1">
    <source>
        <dbReference type="EMBL" id="KAF9066277.1"/>
    </source>
</evidence>
<comment type="caution">
    <text evidence="1">The sequence shown here is derived from an EMBL/GenBank/DDBJ whole genome shotgun (WGS) entry which is preliminary data.</text>
</comment>
<gene>
    <name evidence="1" type="ORF">BDP27DRAFT_1023447</name>
</gene>
<reference evidence="1" key="1">
    <citation type="submission" date="2020-11" db="EMBL/GenBank/DDBJ databases">
        <authorList>
            <consortium name="DOE Joint Genome Institute"/>
            <person name="Ahrendt S."/>
            <person name="Riley R."/>
            <person name="Andreopoulos W."/>
            <person name="Labutti K."/>
            <person name="Pangilinan J."/>
            <person name="Ruiz-Duenas F.J."/>
            <person name="Barrasa J.M."/>
            <person name="Sanchez-Garcia M."/>
            <person name="Camarero S."/>
            <person name="Miyauchi S."/>
            <person name="Serrano A."/>
            <person name="Linde D."/>
            <person name="Babiker R."/>
            <person name="Drula E."/>
            <person name="Ayuso-Fernandez I."/>
            <person name="Pacheco R."/>
            <person name="Padilla G."/>
            <person name="Ferreira P."/>
            <person name="Barriuso J."/>
            <person name="Kellner H."/>
            <person name="Castanera R."/>
            <person name="Alfaro M."/>
            <person name="Ramirez L."/>
            <person name="Pisabarro A.G."/>
            <person name="Kuo A."/>
            <person name="Tritt A."/>
            <person name="Lipzen A."/>
            <person name="He G."/>
            <person name="Yan M."/>
            <person name="Ng V."/>
            <person name="Cullen D."/>
            <person name="Martin F."/>
            <person name="Rosso M.-N."/>
            <person name="Henrissat B."/>
            <person name="Hibbett D."/>
            <person name="Martinez A.T."/>
            <person name="Grigoriev I.V."/>
        </authorList>
    </citation>
    <scope>NUCLEOTIDE SEQUENCE</scope>
    <source>
        <strain evidence="1">AH 40177</strain>
    </source>
</reference>
<dbReference type="EMBL" id="JADNRY010000089">
    <property type="protein sequence ID" value="KAF9066277.1"/>
    <property type="molecule type" value="Genomic_DNA"/>
</dbReference>
<evidence type="ECO:0008006" key="3">
    <source>
        <dbReference type="Google" id="ProtNLM"/>
    </source>
</evidence>
<evidence type="ECO:0000313" key="2">
    <source>
        <dbReference type="Proteomes" id="UP000772434"/>
    </source>
</evidence>
<keyword evidence="2" id="KW-1185">Reference proteome</keyword>
<protein>
    <recommendedName>
        <fullName evidence="3">F-box domain-containing protein</fullName>
    </recommendedName>
</protein>
<organism evidence="1 2">
    <name type="scientific">Rhodocollybia butyracea</name>
    <dbReference type="NCBI Taxonomy" id="206335"/>
    <lineage>
        <taxon>Eukaryota</taxon>
        <taxon>Fungi</taxon>
        <taxon>Dikarya</taxon>
        <taxon>Basidiomycota</taxon>
        <taxon>Agaricomycotina</taxon>
        <taxon>Agaricomycetes</taxon>
        <taxon>Agaricomycetidae</taxon>
        <taxon>Agaricales</taxon>
        <taxon>Marasmiineae</taxon>
        <taxon>Omphalotaceae</taxon>
        <taxon>Rhodocollybia</taxon>
    </lineage>
</organism>
<proteinExistence type="predicted"/>
<dbReference type="OrthoDB" id="2788229at2759"/>